<organism evidence="2 3">
    <name type="scientific">Peribacillus frigoritolerans</name>
    <dbReference type="NCBI Taxonomy" id="450367"/>
    <lineage>
        <taxon>Bacteria</taxon>
        <taxon>Bacillati</taxon>
        <taxon>Bacillota</taxon>
        <taxon>Bacilli</taxon>
        <taxon>Bacillales</taxon>
        <taxon>Bacillaceae</taxon>
        <taxon>Peribacillus</taxon>
    </lineage>
</organism>
<evidence type="ECO:0000313" key="2">
    <source>
        <dbReference type="EMBL" id="MBR8646275.1"/>
    </source>
</evidence>
<gene>
    <name evidence="2" type="ORF">KEH51_28330</name>
</gene>
<dbReference type="Proteomes" id="UP000680045">
    <property type="component" value="Unassembled WGS sequence"/>
</dbReference>
<accession>A0A941J822</accession>
<sequence>MNNRWEALNKILRIVGKIEEKKFEIALFALVIWNTLWNLNLINGWVGSGILFGAFALCAGTLFITKTKLLTLLTRSYILVK</sequence>
<dbReference type="EMBL" id="JAGTPW010000084">
    <property type="protein sequence ID" value="MBR8646275.1"/>
    <property type="molecule type" value="Genomic_DNA"/>
</dbReference>
<reference evidence="2" key="1">
    <citation type="submission" date="2021-04" db="EMBL/GenBank/DDBJ databases">
        <title>Whole genome sequencing of Enterococci isolates from hospitalized patients.</title>
        <authorList>
            <person name="Ogoti B.M."/>
            <person name="Onyambu F.G."/>
        </authorList>
    </citation>
    <scope>NUCLEOTIDE SEQUENCE</scope>
    <source>
        <strain evidence="2">242</strain>
    </source>
</reference>
<keyword evidence="1" id="KW-0812">Transmembrane</keyword>
<evidence type="ECO:0000313" key="3">
    <source>
        <dbReference type="Proteomes" id="UP000680045"/>
    </source>
</evidence>
<keyword evidence="1" id="KW-0472">Membrane</keyword>
<name>A0A941J822_9BACI</name>
<comment type="caution">
    <text evidence="2">The sequence shown here is derived from an EMBL/GenBank/DDBJ whole genome shotgun (WGS) entry which is preliminary data.</text>
</comment>
<dbReference type="AlphaFoldDB" id="A0A941J822"/>
<protein>
    <submittedName>
        <fullName evidence="2">Uncharacterized protein</fullName>
    </submittedName>
</protein>
<keyword evidence="1" id="KW-1133">Transmembrane helix</keyword>
<feature type="transmembrane region" description="Helical" evidence="1">
    <location>
        <begin position="45"/>
        <end position="65"/>
    </location>
</feature>
<evidence type="ECO:0000256" key="1">
    <source>
        <dbReference type="SAM" id="Phobius"/>
    </source>
</evidence>
<proteinExistence type="predicted"/>